<dbReference type="Pfam" id="PF05995">
    <property type="entry name" value="CDO_I"/>
    <property type="match status" value="1"/>
</dbReference>
<dbReference type="Gene3D" id="2.60.120.10">
    <property type="entry name" value="Jelly Rolls"/>
    <property type="match status" value="1"/>
</dbReference>
<dbReference type="InterPro" id="IPR014710">
    <property type="entry name" value="RmlC-like_jellyroll"/>
</dbReference>
<dbReference type="EMBL" id="CP162599">
    <property type="protein sequence ID" value="XDK33218.1"/>
    <property type="molecule type" value="Genomic_DNA"/>
</dbReference>
<evidence type="ECO:0008006" key="8">
    <source>
        <dbReference type="Google" id="ProtNLM"/>
    </source>
</evidence>
<name>A0AB39HS70_9BACI</name>
<evidence type="ECO:0000256" key="4">
    <source>
        <dbReference type="ARBA" id="ARBA00023002"/>
    </source>
</evidence>
<gene>
    <name evidence="7" type="ORF">AB4Y30_02290</name>
</gene>
<sequence length="189" mass="20983">MSSEMMSPALEKFVQGIEQIIQAETDEHIITKQVATLTESFLQDKSAIPENMKQPNPNKYTLYPLYIDPENRFSIASAVWDVGQATPIHDHQTWGVIGIVQGAENEVHFSIPAVGKQPEQLEKRVLKTGDVAICCTTDQDIHQVSCASSVPCVGLHVYGANIGEIKRYMYDAKTGERKEAVTAWDPIPQ</sequence>
<proteinExistence type="inferred from homology"/>
<evidence type="ECO:0000256" key="6">
    <source>
        <dbReference type="PIRSR" id="PIRSR610300-51"/>
    </source>
</evidence>
<comment type="similarity">
    <text evidence="1">Belongs to the cysteine dioxygenase family.</text>
</comment>
<accession>A0AB39HS70</accession>
<reference evidence="7" key="1">
    <citation type="submission" date="2024-07" db="EMBL/GenBank/DDBJ databases">
        <title>Halotolerant mesophilic bacterium Ornithinibacillus sp. 4-3, sp. nov., isolated from soil.</title>
        <authorList>
            <person name="Sidarenka A.V."/>
            <person name="Guliayeva D.E."/>
            <person name="Leanovich S.I."/>
            <person name="Hileuskaya K.S."/>
            <person name="Akhremchuk A.E."/>
            <person name="Sikolenko M.A."/>
            <person name="Valentovich L.N."/>
        </authorList>
    </citation>
    <scope>NUCLEOTIDE SEQUENCE</scope>
    <source>
        <strain evidence="7">4-3</strain>
    </source>
</reference>
<dbReference type="GO" id="GO:0008198">
    <property type="term" value="F:ferrous iron binding"/>
    <property type="evidence" value="ECO:0007669"/>
    <property type="project" value="TreeGrafter"/>
</dbReference>
<dbReference type="RefSeq" id="WP_368653900.1">
    <property type="nucleotide sequence ID" value="NZ_CP162599.1"/>
</dbReference>
<feature type="binding site" evidence="6">
    <location>
        <position position="91"/>
    </location>
    <ligand>
        <name>Fe cation</name>
        <dbReference type="ChEBI" id="CHEBI:24875"/>
        <note>catalytic</note>
    </ligand>
</feature>
<dbReference type="SUPFAM" id="SSF51182">
    <property type="entry name" value="RmlC-like cupins"/>
    <property type="match status" value="1"/>
</dbReference>
<protein>
    <recommendedName>
        <fullName evidence="8">Cysteine dioxygenase</fullName>
    </recommendedName>
</protein>
<keyword evidence="3" id="KW-0223">Dioxygenase</keyword>
<dbReference type="GO" id="GO:0016702">
    <property type="term" value="F:oxidoreductase activity, acting on single donors with incorporation of molecular oxygen, incorporation of two atoms of oxygen"/>
    <property type="evidence" value="ECO:0007669"/>
    <property type="project" value="InterPro"/>
</dbReference>
<keyword evidence="5 6" id="KW-0408">Iron</keyword>
<dbReference type="InterPro" id="IPR011051">
    <property type="entry name" value="RmlC_Cupin_sf"/>
</dbReference>
<dbReference type="AlphaFoldDB" id="A0AB39HS70"/>
<keyword evidence="2 6" id="KW-0479">Metal-binding</keyword>
<dbReference type="CDD" id="cd10548">
    <property type="entry name" value="cupin_CDO"/>
    <property type="match status" value="1"/>
</dbReference>
<evidence type="ECO:0000313" key="7">
    <source>
        <dbReference type="EMBL" id="XDK33218.1"/>
    </source>
</evidence>
<feature type="binding site" evidence="6">
    <location>
        <position position="89"/>
    </location>
    <ligand>
        <name>Fe cation</name>
        <dbReference type="ChEBI" id="CHEBI:24875"/>
        <note>catalytic</note>
    </ligand>
</feature>
<evidence type="ECO:0000256" key="5">
    <source>
        <dbReference type="ARBA" id="ARBA00023004"/>
    </source>
</evidence>
<feature type="binding site" evidence="6">
    <location>
        <position position="142"/>
    </location>
    <ligand>
        <name>Fe cation</name>
        <dbReference type="ChEBI" id="CHEBI:24875"/>
        <note>catalytic</note>
    </ligand>
</feature>
<evidence type="ECO:0000256" key="1">
    <source>
        <dbReference type="ARBA" id="ARBA00006622"/>
    </source>
</evidence>
<dbReference type="InterPro" id="IPR010300">
    <property type="entry name" value="CDO_1"/>
</dbReference>
<dbReference type="PANTHER" id="PTHR12918">
    <property type="entry name" value="CYSTEINE DIOXYGENASE"/>
    <property type="match status" value="1"/>
</dbReference>
<evidence type="ECO:0000256" key="2">
    <source>
        <dbReference type="ARBA" id="ARBA00022723"/>
    </source>
</evidence>
<organism evidence="7">
    <name type="scientific">Ornithinibacillus sp. 4-3</name>
    <dbReference type="NCBI Taxonomy" id="3231488"/>
    <lineage>
        <taxon>Bacteria</taxon>
        <taxon>Bacillati</taxon>
        <taxon>Bacillota</taxon>
        <taxon>Bacilli</taxon>
        <taxon>Bacillales</taxon>
        <taxon>Bacillaceae</taxon>
        <taxon>Ornithinibacillus</taxon>
    </lineage>
</organism>
<dbReference type="PANTHER" id="PTHR12918:SF1">
    <property type="entry name" value="CYSTEINE DIOXYGENASE TYPE 1"/>
    <property type="match status" value="1"/>
</dbReference>
<keyword evidence="4" id="KW-0560">Oxidoreductase</keyword>
<evidence type="ECO:0000256" key="3">
    <source>
        <dbReference type="ARBA" id="ARBA00022964"/>
    </source>
</evidence>